<keyword evidence="3" id="KW-1185">Reference proteome</keyword>
<organism evidence="2 3">
    <name type="scientific">Ramlibacter cellulosilyticus</name>
    <dbReference type="NCBI Taxonomy" id="2764187"/>
    <lineage>
        <taxon>Bacteria</taxon>
        <taxon>Pseudomonadati</taxon>
        <taxon>Pseudomonadota</taxon>
        <taxon>Betaproteobacteria</taxon>
        <taxon>Burkholderiales</taxon>
        <taxon>Comamonadaceae</taxon>
        <taxon>Ramlibacter</taxon>
    </lineage>
</organism>
<dbReference type="RefSeq" id="WP_187077781.1">
    <property type="nucleotide sequence ID" value="NZ_JACORT010000008.1"/>
</dbReference>
<dbReference type="InterPro" id="IPR057715">
    <property type="entry name" value="YohP-like"/>
</dbReference>
<evidence type="ECO:0000313" key="3">
    <source>
        <dbReference type="Proteomes" id="UP000608513"/>
    </source>
</evidence>
<proteinExistence type="predicted"/>
<evidence type="ECO:0000313" key="2">
    <source>
        <dbReference type="EMBL" id="MBC5784824.1"/>
    </source>
</evidence>
<name>A0A923SCE9_9BURK</name>
<keyword evidence="1" id="KW-1133">Transmembrane helix</keyword>
<keyword evidence="1" id="KW-0812">Transmembrane</keyword>
<accession>A0A923SCE9</accession>
<keyword evidence="1" id="KW-0472">Membrane</keyword>
<protein>
    <submittedName>
        <fullName evidence="2">Uncharacterized protein</fullName>
    </submittedName>
</protein>
<sequence>MLTYRGRVPQATHCLQENWRYPVRIIGWIIGIIFLIGLLVVLGLGKLIF</sequence>
<gene>
    <name evidence="2" type="ORF">H8N03_17875</name>
</gene>
<dbReference type="EMBL" id="JACORT010000008">
    <property type="protein sequence ID" value="MBC5784824.1"/>
    <property type="molecule type" value="Genomic_DNA"/>
</dbReference>
<dbReference type="Proteomes" id="UP000608513">
    <property type="component" value="Unassembled WGS sequence"/>
</dbReference>
<feature type="transmembrane region" description="Helical" evidence="1">
    <location>
        <begin position="25"/>
        <end position="45"/>
    </location>
</feature>
<dbReference type="Pfam" id="PF25659">
    <property type="entry name" value="YohP"/>
    <property type="match status" value="1"/>
</dbReference>
<dbReference type="AlphaFoldDB" id="A0A923SCE9"/>
<reference evidence="2" key="1">
    <citation type="submission" date="2020-08" db="EMBL/GenBank/DDBJ databases">
        <title>Ramlibacter sp. USB13 16S ribosomal RNA gene genome sequencing and assembly.</title>
        <authorList>
            <person name="Kang M."/>
        </authorList>
    </citation>
    <scope>NUCLEOTIDE SEQUENCE</scope>
    <source>
        <strain evidence="2">USB13</strain>
    </source>
</reference>
<comment type="caution">
    <text evidence="2">The sequence shown here is derived from an EMBL/GenBank/DDBJ whole genome shotgun (WGS) entry which is preliminary data.</text>
</comment>
<evidence type="ECO:0000256" key="1">
    <source>
        <dbReference type="SAM" id="Phobius"/>
    </source>
</evidence>